<evidence type="ECO:0000256" key="1">
    <source>
        <dbReference type="SAM" id="MobiDB-lite"/>
    </source>
</evidence>
<gene>
    <name evidence="2" type="ORF">TARUN_8170</name>
</gene>
<dbReference type="Pfam" id="PF08728">
    <property type="entry name" value="CRT10"/>
    <property type="match status" value="2"/>
</dbReference>
<proteinExistence type="predicted"/>
<dbReference type="AlphaFoldDB" id="A0A395ND85"/>
<dbReference type="EMBL" id="PXOA01000572">
    <property type="protein sequence ID" value="RFU74070.1"/>
    <property type="molecule type" value="Genomic_DNA"/>
</dbReference>
<sequence>MYVCAKEDAKLDGDGKSNKSLLSQLYFVAYQGHIFVYVPRSIPKQTIPRHPDMEISPQPSKEAVSIGGCVDPVTPHTINHIITGYLGEEEILVACYDDGDVVAYYVKEIAGSIFSKRDMPQTQRSSRRPSFNRPPRLFFHENVGHTAWGLAVHRKSRLIAVSTNRFEVTVFAFALATCQKKSQGIREFCDCCQSCDSTESGIPRRARNWRIVVALGSQASNVPNVCFVDSEDGQAEKPVVRIPSSTHHMLQSEEFWPASSRGWGVLALSEESFVPVSTVEEMLGLPEKALNVFPSGTGCPQPMVNVTECLAAIPDNPCPPPMSGARAGAANATNDQSDESEDETDESEGHDEANELEEEEEEGGDMDQESDDDDEGGTQEVVVVQGIPELLSADQGGSVVLFPPPPAGLQFQQALQDLDEALGQLAYAVQEFQEAVSAPDTPEPALVQTQTLQDQGNLISTHGKRSGFDPMFSGQRSYSQLSAPPVRLDMAFFPHSGKIQAIPRPTTQLLAFLRRPIEFNDNAAQPVEDLIKDIAKRYHFLRTYEKDLELRSLRGENEMGLREIGVLCPNAVTLGCFQERTIRPFFRATSRLSLVIHVPELSLVVVGSPIGRVLLITPTKLRSPVVSKAAGKWHHGFRVECILPRLSDEQIFRSVLRPLHGLAVGPVQDDDHMSGDRTSRATAPKRFRLMLHYRNHDILTYEVTRQEQTGRLCIF</sequence>
<feature type="region of interest" description="Disordered" evidence="1">
    <location>
        <begin position="320"/>
        <end position="376"/>
    </location>
</feature>
<dbReference type="OrthoDB" id="5591786at2759"/>
<dbReference type="STRING" id="490622.A0A395ND85"/>
<accession>A0A395ND85</accession>
<comment type="caution">
    <text evidence="2">The sequence shown here is derived from an EMBL/GenBank/DDBJ whole genome shotgun (WGS) entry which is preliminary data.</text>
</comment>
<dbReference type="InterPro" id="IPR014839">
    <property type="entry name" value="Crt10"/>
</dbReference>
<reference evidence="2 3" key="1">
    <citation type="journal article" date="2018" name="PLoS Pathog.">
        <title>Evolution of structural diversity of trichothecenes, a family of toxins produced by plant pathogenic and entomopathogenic fungi.</title>
        <authorList>
            <person name="Proctor R.H."/>
            <person name="McCormick S.P."/>
            <person name="Kim H.S."/>
            <person name="Cardoza R.E."/>
            <person name="Stanley A.M."/>
            <person name="Lindo L."/>
            <person name="Kelly A."/>
            <person name="Brown D.W."/>
            <person name="Lee T."/>
            <person name="Vaughan M.M."/>
            <person name="Alexander N.J."/>
            <person name="Busman M."/>
            <person name="Gutierrez S."/>
        </authorList>
    </citation>
    <scope>NUCLEOTIDE SEQUENCE [LARGE SCALE GENOMIC DNA]</scope>
    <source>
        <strain evidence="2 3">IBT 40837</strain>
    </source>
</reference>
<evidence type="ECO:0000313" key="3">
    <source>
        <dbReference type="Proteomes" id="UP000266272"/>
    </source>
</evidence>
<evidence type="ECO:0000313" key="2">
    <source>
        <dbReference type="EMBL" id="RFU74070.1"/>
    </source>
</evidence>
<keyword evidence="3" id="KW-1185">Reference proteome</keyword>
<name>A0A395ND85_TRIAR</name>
<feature type="compositionally biased region" description="Acidic residues" evidence="1">
    <location>
        <begin position="336"/>
        <end position="376"/>
    </location>
</feature>
<organism evidence="2 3">
    <name type="scientific">Trichoderma arundinaceum</name>
    <dbReference type="NCBI Taxonomy" id="490622"/>
    <lineage>
        <taxon>Eukaryota</taxon>
        <taxon>Fungi</taxon>
        <taxon>Dikarya</taxon>
        <taxon>Ascomycota</taxon>
        <taxon>Pezizomycotina</taxon>
        <taxon>Sordariomycetes</taxon>
        <taxon>Hypocreomycetidae</taxon>
        <taxon>Hypocreales</taxon>
        <taxon>Hypocreaceae</taxon>
        <taxon>Trichoderma</taxon>
    </lineage>
</organism>
<dbReference type="Proteomes" id="UP000266272">
    <property type="component" value="Unassembled WGS sequence"/>
</dbReference>
<protein>
    <submittedName>
        <fullName evidence="2">Uncharacterized protein</fullName>
    </submittedName>
</protein>